<comment type="caution">
    <text evidence="2">The sequence shown here is derived from an EMBL/GenBank/DDBJ whole genome shotgun (WGS) entry which is preliminary data.</text>
</comment>
<organism evidence="2 3">
    <name type="scientific">Aquibacillus koreensis</name>
    <dbReference type="NCBI Taxonomy" id="279446"/>
    <lineage>
        <taxon>Bacteria</taxon>
        <taxon>Bacillati</taxon>
        <taxon>Bacillota</taxon>
        <taxon>Bacilli</taxon>
        <taxon>Bacillales</taxon>
        <taxon>Bacillaceae</taxon>
        <taxon>Aquibacillus</taxon>
    </lineage>
</organism>
<dbReference type="PROSITE" id="PS50883">
    <property type="entry name" value="EAL"/>
    <property type="match status" value="1"/>
</dbReference>
<dbReference type="Gene3D" id="3.20.20.450">
    <property type="entry name" value="EAL domain"/>
    <property type="match status" value="1"/>
</dbReference>
<dbReference type="CDD" id="cd01948">
    <property type="entry name" value="EAL"/>
    <property type="match status" value="1"/>
</dbReference>
<dbReference type="InterPro" id="IPR050706">
    <property type="entry name" value="Cyclic-di-GMP_PDE-like"/>
</dbReference>
<dbReference type="PANTHER" id="PTHR33121:SF76">
    <property type="entry name" value="SIGNALING PROTEIN"/>
    <property type="match status" value="1"/>
</dbReference>
<dbReference type="AlphaFoldDB" id="A0A9X4AJW3"/>
<dbReference type="EMBL" id="JAMQJZ010000025">
    <property type="protein sequence ID" value="MDC3422647.1"/>
    <property type="molecule type" value="Genomic_DNA"/>
</dbReference>
<dbReference type="RefSeq" id="WP_259871854.1">
    <property type="nucleotide sequence ID" value="NZ_JAMQJZ010000025.1"/>
</dbReference>
<evidence type="ECO:0000313" key="3">
    <source>
        <dbReference type="Proteomes" id="UP001145072"/>
    </source>
</evidence>
<dbReference type="SMART" id="SM00052">
    <property type="entry name" value="EAL"/>
    <property type="match status" value="1"/>
</dbReference>
<sequence>MNSIVNATTNLSFLWHYAKFVKRQSQDRTLGFARFIEFNKIIKNNLLSTYFQPILDLQKNKIIGYEGLNRPPQSPYFPNTESFYDYIGETNQAFFFEKHCRNTTLHEYYHQINGQRFYQDKIIFINIHPQVLVDFEYKSGETLQVLKQLNISPSQVVLELTEKKAVKDYGMFAKMLENYRSQGFRIAVDDAGSGYNSLKSVVQLKPEFIKLDKSLIQCIHQCLDKQKMVALLLDFALQSNTSVIAEGIEQQEELNYLKELGVHYGQGYLLGKPNQKLLV</sequence>
<dbReference type="SUPFAM" id="SSF141868">
    <property type="entry name" value="EAL domain-like"/>
    <property type="match status" value="1"/>
</dbReference>
<dbReference type="GO" id="GO:0071111">
    <property type="term" value="F:cyclic-guanylate-specific phosphodiesterase activity"/>
    <property type="evidence" value="ECO:0007669"/>
    <property type="project" value="InterPro"/>
</dbReference>
<dbReference type="InterPro" id="IPR035919">
    <property type="entry name" value="EAL_sf"/>
</dbReference>
<proteinExistence type="predicted"/>
<feature type="domain" description="EAL" evidence="1">
    <location>
        <begin position="31"/>
        <end position="279"/>
    </location>
</feature>
<reference evidence="2" key="1">
    <citation type="submission" date="2022-06" db="EMBL/GenBank/DDBJ databases">
        <title>Aquibacillus sp. a new bacterium isolated from soil saline samples.</title>
        <authorList>
            <person name="Galisteo C."/>
            <person name="De La Haba R."/>
            <person name="Sanchez-Porro C."/>
            <person name="Ventosa A."/>
        </authorList>
    </citation>
    <scope>NUCLEOTIDE SEQUENCE</scope>
    <source>
        <strain evidence="2">JCM 12387</strain>
    </source>
</reference>
<gene>
    <name evidence="2" type="ORF">NC661_20035</name>
</gene>
<dbReference type="Proteomes" id="UP001145072">
    <property type="component" value="Unassembled WGS sequence"/>
</dbReference>
<protein>
    <submittedName>
        <fullName evidence="2">EAL domain-containing protein</fullName>
    </submittedName>
</protein>
<dbReference type="InterPro" id="IPR001633">
    <property type="entry name" value="EAL_dom"/>
</dbReference>
<keyword evidence="3" id="KW-1185">Reference proteome</keyword>
<evidence type="ECO:0000313" key="2">
    <source>
        <dbReference type="EMBL" id="MDC3422647.1"/>
    </source>
</evidence>
<dbReference type="Pfam" id="PF00563">
    <property type="entry name" value="EAL"/>
    <property type="match status" value="1"/>
</dbReference>
<name>A0A9X4AJW3_9BACI</name>
<accession>A0A9X4AJW3</accession>
<evidence type="ECO:0000259" key="1">
    <source>
        <dbReference type="PROSITE" id="PS50883"/>
    </source>
</evidence>
<dbReference type="PANTHER" id="PTHR33121">
    <property type="entry name" value="CYCLIC DI-GMP PHOSPHODIESTERASE PDEF"/>
    <property type="match status" value="1"/>
</dbReference>